<organism evidence="1 2">
    <name type="scientific">Longimicrobium terrae</name>
    <dbReference type="NCBI Taxonomy" id="1639882"/>
    <lineage>
        <taxon>Bacteria</taxon>
        <taxon>Pseudomonadati</taxon>
        <taxon>Gemmatimonadota</taxon>
        <taxon>Longimicrobiia</taxon>
        <taxon>Longimicrobiales</taxon>
        <taxon>Longimicrobiaceae</taxon>
        <taxon>Longimicrobium</taxon>
    </lineage>
</organism>
<dbReference type="RefSeq" id="WP_184430767.1">
    <property type="nucleotide sequence ID" value="NZ_JABDTL010000002.1"/>
</dbReference>
<keyword evidence="2" id="KW-1185">Reference proteome</keyword>
<evidence type="ECO:0000313" key="1">
    <source>
        <dbReference type="EMBL" id="MBB6072444.1"/>
    </source>
</evidence>
<name>A0A841H363_9BACT</name>
<sequence>MSAGRTLAAALVILASAACGGRDEPAPLPALPGSAPTVSDLGRGVVDGFVAGDTARLRGYTLSLEEYRDVVWPRLGIDTTSGVTFGWSWGDNQVRGRRAYRRYLDRMKGMALRADSTHCTGAPRRFDGVTVMQGCRVAVRDSTGAAGQLELFSSVVEVGGRYKIFRYDD</sequence>
<comment type="caution">
    <text evidence="1">The sequence shown here is derived from an EMBL/GenBank/DDBJ whole genome shotgun (WGS) entry which is preliminary data.</text>
</comment>
<dbReference type="Proteomes" id="UP000582837">
    <property type="component" value="Unassembled WGS sequence"/>
</dbReference>
<gene>
    <name evidence="1" type="ORF">HNQ61_004106</name>
</gene>
<reference evidence="1 2" key="1">
    <citation type="submission" date="2020-08" db="EMBL/GenBank/DDBJ databases">
        <title>Genomic Encyclopedia of Type Strains, Phase IV (KMG-IV): sequencing the most valuable type-strain genomes for metagenomic binning, comparative biology and taxonomic classification.</title>
        <authorList>
            <person name="Goeker M."/>
        </authorList>
    </citation>
    <scope>NUCLEOTIDE SEQUENCE [LARGE SCALE GENOMIC DNA]</scope>
    <source>
        <strain evidence="1 2">DSM 29007</strain>
    </source>
</reference>
<dbReference type="EMBL" id="JACHIA010000015">
    <property type="protein sequence ID" value="MBB6072444.1"/>
    <property type="molecule type" value="Genomic_DNA"/>
</dbReference>
<protein>
    <submittedName>
        <fullName evidence="1">Uncharacterized protein</fullName>
    </submittedName>
</protein>
<dbReference type="PROSITE" id="PS51257">
    <property type="entry name" value="PROKAR_LIPOPROTEIN"/>
    <property type="match status" value="1"/>
</dbReference>
<dbReference type="AlphaFoldDB" id="A0A841H363"/>
<proteinExistence type="predicted"/>
<evidence type="ECO:0000313" key="2">
    <source>
        <dbReference type="Proteomes" id="UP000582837"/>
    </source>
</evidence>
<accession>A0A841H363</accession>